<organism evidence="1 2">
    <name type="scientific">Iphiclides podalirius</name>
    <name type="common">scarce swallowtail</name>
    <dbReference type="NCBI Taxonomy" id="110791"/>
    <lineage>
        <taxon>Eukaryota</taxon>
        <taxon>Metazoa</taxon>
        <taxon>Ecdysozoa</taxon>
        <taxon>Arthropoda</taxon>
        <taxon>Hexapoda</taxon>
        <taxon>Insecta</taxon>
        <taxon>Pterygota</taxon>
        <taxon>Neoptera</taxon>
        <taxon>Endopterygota</taxon>
        <taxon>Lepidoptera</taxon>
        <taxon>Glossata</taxon>
        <taxon>Ditrysia</taxon>
        <taxon>Papilionoidea</taxon>
        <taxon>Papilionidae</taxon>
        <taxon>Papilioninae</taxon>
        <taxon>Iphiclides</taxon>
    </lineage>
</organism>
<name>A0ABN8J5E2_9NEOP</name>
<protein>
    <submittedName>
        <fullName evidence="1">Uncharacterized protein</fullName>
    </submittedName>
</protein>
<evidence type="ECO:0000313" key="1">
    <source>
        <dbReference type="EMBL" id="CAH2074580.1"/>
    </source>
</evidence>
<proteinExistence type="predicted"/>
<feature type="non-terminal residue" evidence="1">
    <location>
        <position position="80"/>
    </location>
</feature>
<accession>A0ABN8J5E2</accession>
<gene>
    <name evidence="1" type="ORF">IPOD504_LOCUS16141</name>
</gene>
<dbReference type="Proteomes" id="UP000837857">
    <property type="component" value="Chromosome 7"/>
</dbReference>
<evidence type="ECO:0000313" key="2">
    <source>
        <dbReference type="Proteomes" id="UP000837857"/>
    </source>
</evidence>
<sequence>MAASDISYHQLTEYHPLVSLHPAKAPAHFVALSQKAIERQSIGIVALGRGFYQLDRLASGEIARRQSIPQLSPPPHVWAG</sequence>
<dbReference type="EMBL" id="OW152819">
    <property type="protein sequence ID" value="CAH2074580.1"/>
    <property type="molecule type" value="Genomic_DNA"/>
</dbReference>
<keyword evidence="2" id="KW-1185">Reference proteome</keyword>
<reference evidence="1" key="1">
    <citation type="submission" date="2022-03" db="EMBL/GenBank/DDBJ databases">
        <authorList>
            <person name="Martin H S."/>
        </authorList>
    </citation>
    <scope>NUCLEOTIDE SEQUENCE</scope>
</reference>